<dbReference type="Proteomes" id="UP001165367">
    <property type="component" value="Unassembled WGS sequence"/>
</dbReference>
<organism evidence="1 2">
    <name type="scientific">Terrimonas ginsenosidimutans</name>
    <dbReference type="NCBI Taxonomy" id="2908004"/>
    <lineage>
        <taxon>Bacteria</taxon>
        <taxon>Pseudomonadati</taxon>
        <taxon>Bacteroidota</taxon>
        <taxon>Chitinophagia</taxon>
        <taxon>Chitinophagales</taxon>
        <taxon>Chitinophagaceae</taxon>
        <taxon>Terrimonas</taxon>
    </lineage>
</organism>
<evidence type="ECO:0000313" key="1">
    <source>
        <dbReference type="EMBL" id="MCG2615342.1"/>
    </source>
</evidence>
<keyword evidence="2" id="KW-1185">Reference proteome</keyword>
<accession>A0ABS9KSN5</accession>
<name>A0ABS9KSN5_9BACT</name>
<reference evidence="1" key="1">
    <citation type="submission" date="2022-01" db="EMBL/GenBank/DDBJ databases">
        <authorList>
            <person name="Jo J.-H."/>
            <person name="Im W.-T."/>
        </authorList>
    </citation>
    <scope>NUCLEOTIDE SEQUENCE</scope>
    <source>
        <strain evidence="1">NA20</strain>
    </source>
</reference>
<protein>
    <submittedName>
        <fullName evidence="1">Uncharacterized protein</fullName>
    </submittedName>
</protein>
<dbReference type="RefSeq" id="WP_237872614.1">
    <property type="nucleotide sequence ID" value="NZ_JAKLTR010000008.1"/>
</dbReference>
<gene>
    <name evidence="1" type="ORF">LZZ85_13665</name>
</gene>
<dbReference type="EMBL" id="JAKLTR010000008">
    <property type="protein sequence ID" value="MCG2615342.1"/>
    <property type="molecule type" value="Genomic_DNA"/>
</dbReference>
<comment type="caution">
    <text evidence="1">The sequence shown here is derived from an EMBL/GenBank/DDBJ whole genome shotgun (WGS) entry which is preliminary data.</text>
</comment>
<sequence length="141" mass="16072">MQAILHISPSKYVYELQQEFSSIFPHLRLEFYRRPGNEAAAAAKQLIPKTMLFRDLGVMETAAVESGDEITVAVLEGFFLKKFGILAQVVRQSGTVWLETTMTDDWTLFQQNEHGRELSGGFHLSKDPAQEILSKHKWCDQ</sequence>
<proteinExistence type="predicted"/>
<evidence type="ECO:0000313" key="2">
    <source>
        <dbReference type="Proteomes" id="UP001165367"/>
    </source>
</evidence>